<sequence>MPPIIARESESFGWPWRELGSVVAVIDSPRDCLVALNATPAIVTDLAEVEHLTATDQDVSRRDIETAVIAHGKIGPGTAGVGMAGTIPYWHPSAHWR</sequence>
<proteinExistence type="predicted"/>
<keyword evidence="2" id="KW-1185">Reference proteome</keyword>
<dbReference type="EMBL" id="JAGIZA010000011">
    <property type="protein sequence ID" value="MBP0494710.1"/>
    <property type="molecule type" value="Genomic_DNA"/>
</dbReference>
<reference evidence="1" key="1">
    <citation type="submission" date="2021-03" db="EMBL/GenBank/DDBJ databases">
        <authorList>
            <person name="So Y."/>
        </authorList>
    </citation>
    <scope>NUCLEOTIDE SEQUENCE</scope>
    <source>
        <strain evidence="1">SG15</strain>
    </source>
</reference>
<comment type="caution">
    <text evidence="1">The sequence shown here is derived from an EMBL/GenBank/DDBJ whole genome shotgun (WGS) entry which is preliminary data.</text>
</comment>
<evidence type="ECO:0000313" key="1">
    <source>
        <dbReference type="EMBL" id="MBP0494710.1"/>
    </source>
</evidence>
<organism evidence="1 2">
    <name type="scientific">Roseomonas indoligenes</name>
    <dbReference type="NCBI Taxonomy" id="2820811"/>
    <lineage>
        <taxon>Bacteria</taxon>
        <taxon>Pseudomonadati</taxon>
        <taxon>Pseudomonadota</taxon>
        <taxon>Alphaproteobacteria</taxon>
        <taxon>Acetobacterales</taxon>
        <taxon>Roseomonadaceae</taxon>
        <taxon>Roseomonas</taxon>
    </lineage>
</organism>
<evidence type="ECO:0000313" key="2">
    <source>
        <dbReference type="Proteomes" id="UP000677537"/>
    </source>
</evidence>
<dbReference type="Proteomes" id="UP000677537">
    <property type="component" value="Unassembled WGS sequence"/>
</dbReference>
<accession>A0A940S793</accession>
<name>A0A940S793_9PROT</name>
<dbReference type="AlphaFoldDB" id="A0A940S793"/>
<gene>
    <name evidence="1" type="ORF">J5Y10_18140</name>
</gene>
<protein>
    <submittedName>
        <fullName evidence="1">Uncharacterized protein</fullName>
    </submittedName>
</protein>
<dbReference type="RefSeq" id="WP_209375445.1">
    <property type="nucleotide sequence ID" value="NZ_JAGIZA010000011.1"/>
</dbReference>